<keyword evidence="1" id="KW-0812">Transmembrane</keyword>
<evidence type="ECO:0000313" key="2">
    <source>
        <dbReference type="EMBL" id="XAY05088.1"/>
    </source>
</evidence>
<dbReference type="KEGG" id="parq:DSM112329_01931"/>
<evidence type="ECO:0000256" key="1">
    <source>
        <dbReference type="SAM" id="Phobius"/>
    </source>
</evidence>
<organism evidence="2">
    <name type="scientific">Paraconexibacter sp. AEG42_29</name>
    <dbReference type="NCBI Taxonomy" id="2997339"/>
    <lineage>
        <taxon>Bacteria</taxon>
        <taxon>Bacillati</taxon>
        <taxon>Actinomycetota</taxon>
        <taxon>Thermoleophilia</taxon>
        <taxon>Solirubrobacterales</taxon>
        <taxon>Paraconexibacteraceae</taxon>
        <taxon>Paraconexibacter</taxon>
    </lineage>
</organism>
<keyword evidence="1" id="KW-0472">Membrane</keyword>
<keyword evidence="1" id="KW-1133">Transmembrane helix</keyword>
<protein>
    <submittedName>
        <fullName evidence="2">Uncharacterized protein</fullName>
    </submittedName>
</protein>
<dbReference type="AlphaFoldDB" id="A0AAU7AU06"/>
<accession>A0AAU7AU06</accession>
<dbReference type="EMBL" id="CP114014">
    <property type="protein sequence ID" value="XAY05088.1"/>
    <property type="molecule type" value="Genomic_DNA"/>
</dbReference>
<feature type="transmembrane region" description="Helical" evidence="1">
    <location>
        <begin position="63"/>
        <end position="83"/>
    </location>
</feature>
<gene>
    <name evidence="2" type="ORF">DSM112329_01931</name>
</gene>
<sequence>MSLLAVFVADRECNHLEGDVAVAVGPRGDRCDALIADWRWSVLLLAPPLAAFCVVAVLGRRPWIAWTAWLGATALALVPVAHLSTLRAYPLA</sequence>
<name>A0AAU7AU06_9ACTN</name>
<reference evidence="2" key="1">
    <citation type="submission" date="2022-12" db="EMBL/GenBank/DDBJ databases">
        <title>Paraconexibacter alkalitolerans sp. nov. and Baekduia alba sp. nov., isolated from soil and emended description of the genera Paraconexibacter (Chun et al., 2020) and Baekduia (An et al., 2020).</title>
        <authorList>
            <person name="Vieira S."/>
            <person name="Huber K.J."/>
            <person name="Geppert A."/>
            <person name="Wolf J."/>
            <person name="Neumann-Schaal M."/>
            <person name="Muesken M."/>
            <person name="Overmann J."/>
        </authorList>
    </citation>
    <scope>NUCLEOTIDE SEQUENCE</scope>
    <source>
        <strain evidence="2">AEG42_29</strain>
    </source>
</reference>
<proteinExistence type="predicted"/>
<feature type="transmembrane region" description="Helical" evidence="1">
    <location>
        <begin position="38"/>
        <end position="58"/>
    </location>
</feature>